<dbReference type="SMART" id="SM01332">
    <property type="entry name" value="Cyclin_C"/>
    <property type="match status" value="1"/>
</dbReference>
<feature type="domain" description="Cyclin-like" evidence="6">
    <location>
        <begin position="313"/>
        <end position="393"/>
    </location>
</feature>
<keyword evidence="3" id="KW-0131">Cell cycle</keyword>
<dbReference type="InterPro" id="IPR013763">
    <property type="entry name" value="Cyclin-like_dom"/>
</dbReference>
<dbReference type="SUPFAM" id="SSF47954">
    <property type="entry name" value="Cyclin-like"/>
    <property type="match status" value="2"/>
</dbReference>
<name>A0A0V1KAY2_TRIPS</name>
<dbReference type="CDD" id="cd20508">
    <property type="entry name" value="CYCLIN_CCNB3_rpt1"/>
    <property type="match status" value="1"/>
</dbReference>
<comment type="caution">
    <text evidence="8">The sequence shown here is derived from an EMBL/GenBank/DDBJ whole genome shotgun (WGS) entry which is preliminary data.</text>
</comment>
<dbReference type="EMBL" id="JYDV01000006">
    <property type="protein sequence ID" value="KRZ44394.1"/>
    <property type="molecule type" value="Genomic_DNA"/>
</dbReference>
<evidence type="ECO:0000313" key="8">
    <source>
        <dbReference type="EMBL" id="KRZ44394.1"/>
    </source>
</evidence>
<dbReference type="InterPro" id="IPR004367">
    <property type="entry name" value="Cyclin_C-dom"/>
</dbReference>
<accession>A0A0V1KAY2</accession>
<dbReference type="InterPro" id="IPR006671">
    <property type="entry name" value="Cyclin_N"/>
</dbReference>
<keyword evidence="2 4" id="KW-0195">Cyclin</keyword>
<proteinExistence type="inferred from homology"/>
<evidence type="ECO:0000256" key="3">
    <source>
        <dbReference type="ARBA" id="ARBA00023306"/>
    </source>
</evidence>
<dbReference type="GO" id="GO:0051301">
    <property type="term" value="P:cell division"/>
    <property type="evidence" value="ECO:0007669"/>
    <property type="project" value="UniProtKB-KW"/>
</dbReference>
<dbReference type="AlphaFoldDB" id="A0A0V1KAY2"/>
<dbReference type="InterPro" id="IPR036915">
    <property type="entry name" value="Cyclin-like_sf"/>
</dbReference>
<evidence type="ECO:0000256" key="5">
    <source>
        <dbReference type="SAM" id="MobiDB-lite"/>
    </source>
</evidence>
<dbReference type="InterPro" id="IPR039361">
    <property type="entry name" value="Cyclin"/>
</dbReference>
<evidence type="ECO:0000256" key="4">
    <source>
        <dbReference type="RuleBase" id="RU000383"/>
    </source>
</evidence>
<evidence type="ECO:0000259" key="6">
    <source>
        <dbReference type="SMART" id="SM00385"/>
    </source>
</evidence>
<dbReference type="Pfam" id="PF02984">
    <property type="entry name" value="Cyclin_C"/>
    <property type="match status" value="1"/>
</dbReference>
<dbReference type="Pfam" id="PF00134">
    <property type="entry name" value="Cyclin_N"/>
    <property type="match status" value="1"/>
</dbReference>
<evidence type="ECO:0000259" key="7">
    <source>
        <dbReference type="SMART" id="SM01332"/>
    </source>
</evidence>
<feature type="domain" description="Cyclin-like" evidence="6">
    <location>
        <begin position="216"/>
        <end position="300"/>
    </location>
</feature>
<dbReference type="PANTHER" id="PTHR10177">
    <property type="entry name" value="CYCLINS"/>
    <property type="match status" value="1"/>
</dbReference>
<comment type="similarity">
    <text evidence="4">Belongs to the cyclin family.</text>
</comment>
<dbReference type="FunFam" id="1.10.472.10:FF:000001">
    <property type="entry name" value="G2/mitotic-specific cyclin"/>
    <property type="match status" value="1"/>
</dbReference>
<feature type="compositionally biased region" description="Polar residues" evidence="5">
    <location>
        <begin position="85"/>
        <end position="113"/>
    </location>
</feature>
<evidence type="ECO:0000313" key="9">
    <source>
        <dbReference type="Proteomes" id="UP000054826"/>
    </source>
</evidence>
<sequence length="434" mass="50381">MTRRFTITEYANEHASEQHSSHVELEVDAAILSSLPLEYGAALKRTFVHYVAAQILVFAVGFEFVCYRKLNISLSIMVNTRNQTQQKSVCHQATSRLKRSASSPPQHQSNSKRSAFGDLTNALSGVQISSPSETKSKSQTRSAKCLANLKVKQAAWITEEFRNDYDKNNELDPFEIPNYAEDIFDYYRYREQKFVVNDYLRKQKGITKEMRAILIDWMVEVQENFEFNHETLYQAVKMVDLYLDRVNITKKHLQLVGVAVLLIASKYDERCPPSIEDFLYICDNAYTAEEVFEKERDVLKNLEFDIGFPLSYRFLRRYARVTNSDLVTLTFARYVLENSLMHYEFIKYKESHLAAAAYLLARTARELEWTTEHEHVCGYSKENLMPLMWKLNAAIAKPPLNAELKHIHDKYSHVIFHEVAKIPALIPPSNQYLK</sequence>
<reference evidence="8 9" key="1">
    <citation type="submission" date="2015-01" db="EMBL/GenBank/DDBJ databases">
        <title>Evolution of Trichinella species and genotypes.</title>
        <authorList>
            <person name="Korhonen P.K."/>
            <person name="Edoardo P."/>
            <person name="Giuseppe L.R."/>
            <person name="Gasser R.B."/>
        </authorList>
    </citation>
    <scope>NUCLEOTIDE SEQUENCE [LARGE SCALE GENOMIC DNA]</scope>
    <source>
        <strain evidence="8">ISS176</strain>
    </source>
</reference>
<dbReference type="SMART" id="SM00385">
    <property type="entry name" value="CYCLIN"/>
    <property type="match status" value="2"/>
</dbReference>
<organism evidence="8 9">
    <name type="scientific">Trichinella pseudospiralis</name>
    <name type="common">Parasitic roundworm</name>
    <dbReference type="NCBI Taxonomy" id="6337"/>
    <lineage>
        <taxon>Eukaryota</taxon>
        <taxon>Metazoa</taxon>
        <taxon>Ecdysozoa</taxon>
        <taxon>Nematoda</taxon>
        <taxon>Enoplea</taxon>
        <taxon>Dorylaimia</taxon>
        <taxon>Trichinellida</taxon>
        <taxon>Trichinellidae</taxon>
        <taxon>Trichinella</taxon>
    </lineage>
</organism>
<gene>
    <name evidence="8" type="primary">CycB3</name>
    <name evidence="8" type="ORF">T4C_13117</name>
</gene>
<keyword evidence="1" id="KW-0132">Cell division</keyword>
<feature type="region of interest" description="Disordered" evidence="5">
    <location>
        <begin position="85"/>
        <end position="114"/>
    </location>
</feature>
<evidence type="ECO:0000256" key="1">
    <source>
        <dbReference type="ARBA" id="ARBA00022618"/>
    </source>
</evidence>
<dbReference type="Gene3D" id="1.10.472.10">
    <property type="entry name" value="Cyclin-like"/>
    <property type="match status" value="2"/>
</dbReference>
<protein>
    <submittedName>
        <fullName evidence="8">G2/mitotic-specific cyclin-B3</fullName>
    </submittedName>
</protein>
<feature type="domain" description="Cyclin C-terminal" evidence="7">
    <location>
        <begin position="309"/>
        <end position="425"/>
    </location>
</feature>
<dbReference type="Proteomes" id="UP000054826">
    <property type="component" value="Unassembled WGS sequence"/>
</dbReference>
<evidence type="ECO:0000256" key="2">
    <source>
        <dbReference type="ARBA" id="ARBA00023127"/>
    </source>
</evidence>